<proteinExistence type="predicted"/>
<dbReference type="AlphaFoldDB" id="A0AAW1VBE0"/>
<comment type="caution">
    <text evidence="2">The sequence shown here is derived from an EMBL/GenBank/DDBJ whole genome shotgun (WGS) entry which is preliminary data.</text>
</comment>
<protein>
    <submittedName>
        <fullName evidence="2">Uncharacterized protein</fullName>
    </submittedName>
</protein>
<feature type="region of interest" description="Disordered" evidence="1">
    <location>
        <begin position="1"/>
        <end position="33"/>
    </location>
</feature>
<dbReference type="Proteomes" id="UP001431783">
    <property type="component" value="Unassembled WGS sequence"/>
</dbReference>
<keyword evidence="3" id="KW-1185">Reference proteome</keyword>
<evidence type="ECO:0000313" key="2">
    <source>
        <dbReference type="EMBL" id="KAK9892000.1"/>
    </source>
</evidence>
<sequence length="78" mass="8806">MGQKCIPETLLTHEKPGKEPSRDGDYTQKQINPRHRLPANRQAGILSKKTRHAFSAVALAFGRSSVIPGWSRWLRRNG</sequence>
<reference evidence="2 3" key="1">
    <citation type="submission" date="2023-03" db="EMBL/GenBank/DDBJ databases">
        <title>Genome insight into feeding habits of ladybird beetles.</title>
        <authorList>
            <person name="Li H.-S."/>
            <person name="Huang Y.-H."/>
            <person name="Pang H."/>
        </authorList>
    </citation>
    <scope>NUCLEOTIDE SEQUENCE [LARGE SCALE GENOMIC DNA]</scope>
    <source>
        <strain evidence="2">SYSU_2023b</strain>
        <tissue evidence="2">Whole body</tissue>
    </source>
</reference>
<evidence type="ECO:0000313" key="3">
    <source>
        <dbReference type="Proteomes" id="UP001431783"/>
    </source>
</evidence>
<organism evidence="2 3">
    <name type="scientific">Henosepilachna vigintioctopunctata</name>
    <dbReference type="NCBI Taxonomy" id="420089"/>
    <lineage>
        <taxon>Eukaryota</taxon>
        <taxon>Metazoa</taxon>
        <taxon>Ecdysozoa</taxon>
        <taxon>Arthropoda</taxon>
        <taxon>Hexapoda</taxon>
        <taxon>Insecta</taxon>
        <taxon>Pterygota</taxon>
        <taxon>Neoptera</taxon>
        <taxon>Endopterygota</taxon>
        <taxon>Coleoptera</taxon>
        <taxon>Polyphaga</taxon>
        <taxon>Cucujiformia</taxon>
        <taxon>Coccinelloidea</taxon>
        <taxon>Coccinellidae</taxon>
        <taxon>Epilachninae</taxon>
        <taxon>Epilachnini</taxon>
        <taxon>Henosepilachna</taxon>
    </lineage>
</organism>
<dbReference type="EMBL" id="JARQZJ010000131">
    <property type="protein sequence ID" value="KAK9892000.1"/>
    <property type="molecule type" value="Genomic_DNA"/>
</dbReference>
<gene>
    <name evidence="2" type="ORF">WA026_017481</name>
</gene>
<feature type="compositionally biased region" description="Basic and acidic residues" evidence="1">
    <location>
        <begin position="11"/>
        <end position="26"/>
    </location>
</feature>
<name>A0AAW1VBE0_9CUCU</name>
<evidence type="ECO:0000256" key="1">
    <source>
        <dbReference type="SAM" id="MobiDB-lite"/>
    </source>
</evidence>
<accession>A0AAW1VBE0</accession>